<dbReference type="Proteomes" id="UP001589733">
    <property type="component" value="Unassembled WGS sequence"/>
</dbReference>
<dbReference type="InterPro" id="IPR052164">
    <property type="entry name" value="Anthracycline_SecMetBiosynth"/>
</dbReference>
<accession>A0ABV6AVM4</accession>
<sequence length="119" mass="12935">MQTRLDFMSVQVRDLSASQKFYTQVIGFEAAEHSPPGAVVFRTQQGAIFAIRLPLPGTEISKDLGLGVGLWFAVEDADAVHAHIILAGGQIVSPPQPGPFGRMFVLRDPDGYQLTFHQG</sequence>
<organism evidence="2 3">
    <name type="scientific">Deinococcus oregonensis</name>
    <dbReference type="NCBI Taxonomy" id="1805970"/>
    <lineage>
        <taxon>Bacteria</taxon>
        <taxon>Thermotogati</taxon>
        <taxon>Deinococcota</taxon>
        <taxon>Deinococci</taxon>
        <taxon>Deinococcales</taxon>
        <taxon>Deinococcaceae</taxon>
        <taxon>Deinococcus</taxon>
    </lineage>
</organism>
<feature type="domain" description="VOC" evidence="1">
    <location>
        <begin position="4"/>
        <end position="119"/>
    </location>
</feature>
<comment type="caution">
    <text evidence="2">The sequence shown here is derived from an EMBL/GenBank/DDBJ whole genome shotgun (WGS) entry which is preliminary data.</text>
</comment>
<dbReference type="PANTHER" id="PTHR33993">
    <property type="entry name" value="GLYOXALASE-RELATED"/>
    <property type="match status" value="1"/>
</dbReference>
<dbReference type="PROSITE" id="PS51819">
    <property type="entry name" value="VOC"/>
    <property type="match status" value="1"/>
</dbReference>
<proteinExistence type="predicted"/>
<evidence type="ECO:0000259" key="1">
    <source>
        <dbReference type="PROSITE" id="PS51819"/>
    </source>
</evidence>
<evidence type="ECO:0000313" key="3">
    <source>
        <dbReference type="Proteomes" id="UP001589733"/>
    </source>
</evidence>
<reference evidence="2 3" key="1">
    <citation type="submission" date="2024-09" db="EMBL/GenBank/DDBJ databases">
        <authorList>
            <person name="Sun Q."/>
            <person name="Mori K."/>
        </authorList>
    </citation>
    <scope>NUCLEOTIDE SEQUENCE [LARGE SCALE GENOMIC DNA]</scope>
    <source>
        <strain evidence="2 3">JCM 13503</strain>
    </source>
</reference>
<dbReference type="SUPFAM" id="SSF54593">
    <property type="entry name" value="Glyoxalase/Bleomycin resistance protein/Dihydroxybiphenyl dioxygenase"/>
    <property type="match status" value="1"/>
</dbReference>
<dbReference type="EMBL" id="JBHLYR010000020">
    <property type="protein sequence ID" value="MFB9991548.1"/>
    <property type="molecule type" value="Genomic_DNA"/>
</dbReference>
<name>A0ABV6AVM4_9DEIO</name>
<evidence type="ECO:0000313" key="2">
    <source>
        <dbReference type="EMBL" id="MFB9991548.1"/>
    </source>
</evidence>
<dbReference type="InterPro" id="IPR029068">
    <property type="entry name" value="Glyas_Bleomycin-R_OHBP_Dase"/>
</dbReference>
<dbReference type="Pfam" id="PF00903">
    <property type="entry name" value="Glyoxalase"/>
    <property type="match status" value="1"/>
</dbReference>
<dbReference type="CDD" id="cd06587">
    <property type="entry name" value="VOC"/>
    <property type="match status" value="1"/>
</dbReference>
<dbReference type="RefSeq" id="WP_380006765.1">
    <property type="nucleotide sequence ID" value="NZ_JBHLYR010000020.1"/>
</dbReference>
<dbReference type="InterPro" id="IPR037523">
    <property type="entry name" value="VOC_core"/>
</dbReference>
<gene>
    <name evidence="2" type="ORF">ACFFLM_06150</name>
</gene>
<dbReference type="Gene3D" id="3.10.180.10">
    <property type="entry name" value="2,3-Dihydroxybiphenyl 1,2-Dioxygenase, domain 1"/>
    <property type="match status" value="1"/>
</dbReference>
<protein>
    <submittedName>
        <fullName evidence="2">VOC family protein</fullName>
    </submittedName>
</protein>
<keyword evidence="3" id="KW-1185">Reference proteome</keyword>
<dbReference type="InterPro" id="IPR004360">
    <property type="entry name" value="Glyas_Fos-R_dOase_dom"/>
</dbReference>